<protein>
    <submittedName>
        <fullName evidence="2">Class II aldolase/adducin family protein</fullName>
    </submittedName>
</protein>
<dbReference type="Pfam" id="PF00596">
    <property type="entry name" value="Aldolase_II"/>
    <property type="match status" value="1"/>
</dbReference>
<dbReference type="EMBL" id="DVJN01000160">
    <property type="protein sequence ID" value="HIS92927.1"/>
    <property type="molecule type" value="Genomic_DNA"/>
</dbReference>
<accession>A0A9D1G0V2</accession>
<dbReference type="Proteomes" id="UP000824140">
    <property type="component" value="Unassembled WGS sequence"/>
</dbReference>
<reference evidence="2" key="1">
    <citation type="submission" date="2020-10" db="EMBL/GenBank/DDBJ databases">
        <authorList>
            <person name="Gilroy R."/>
        </authorList>
    </citation>
    <scope>NUCLEOTIDE SEQUENCE</scope>
    <source>
        <strain evidence="2">13766</strain>
    </source>
</reference>
<organism evidence="2 3">
    <name type="scientific">Candidatus Alectryocaccomicrobium excrementavium</name>
    <dbReference type="NCBI Taxonomy" id="2840668"/>
    <lineage>
        <taxon>Bacteria</taxon>
        <taxon>Bacillati</taxon>
        <taxon>Bacillota</taxon>
        <taxon>Clostridia</taxon>
        <taxon>Candidatus Alectryocaccomicrobium</taxon>
    </lineage>
</organism>
<dbReference type="AlphaFoldDB" id="A0A9D1G0V2"/>
<dbReference type="SUPFAM" id="SSF53639">
    <property type="entry name" value="AraD/HMP-PK domain-like"/>
    <property type="match status" value="1"/>
</dbReference>
<proteinExistence type="predicted"/>
<dbReference type="SMART" id="SM01007">
    <property type="entry name" value="Aldolase_II"/>
    <property type="match status" value="1"/>
</dbReference>
<evidence type="ECO:0000259" key="1">
    <source>
        <dbReference type="SMART" id="SM01007"/>
    </source>
</evidence>
<comment type="caution">
    <text evidence="2">The sequence shown here is derived from an EMBL/GenBank/DDBJ whole genome shotgun (WGS) entry which is preliminary data.</text>
</comment>
<dbReference type="Gene3D" id="3.40.225.10">
    <property type="entry name" value="Class II aldolase/adducin N-terminal domain"/>
    <property type="match status" value="1"/>
</dbReference>
<name>A0A9D1G0V2_9FIRM</name>
<gene>
    <name evidence="2" type="ORF">IAA84_07940</name>
</gene>
<evidence type="ECO:0000313" key="2">
    <source>
        <dbReference type="EMBL" id="HIS92927.1"/>
    </source>
</evidence>
<reference evidence="2" key="2">
    <citation type="journal article" date="2021" name="PeerJ">
        <title>Extensive microbial diversity within the chicken gut microbiome revealed by metagenomics and culture.</title>
        <authorList>
            <person name="Gilroy R."/>
            <person name="Ravi A."/>
            <person name="Getino M."/>
            <person name="Pursley I."/>
            <person name="Horton D.L."/>
            <person name="Alikhan N.F."/>
            <person name="Baker D."/>
            <person name="Gharbi K."/>
            <person name="Hall N."/>
            <person name="Watson M."/>
            <person name="Adriaenssens E.M."/>
            <person name="Foster-Nyarko E."/>
            <person name="Jarju S."/>
            <person name="Secka A."/>
            <person name="Antonio M."/>
            <person name="Oren A."/>
            <person name="Chaudhuri R.R."/>
            <person name="La Ragione R."/>
            <person name="Hildebrand F."/>
            <person name="Pallen M.J."/>
        </authorList>
    </citation>
    <scope>NUCLEOTIDE SEQUENCE</scope>
    <source>
        <strain evidence="2">13766</strain>
    </source>
</reference>
<feature type="domain" description="Class II aldolase/adducin N-terminal" evidence="1">
    <location>
        <begin position="13"/>
        <end position="220"/>
    </location>
</feature>
<dbReference type="InterPro" id="IPR036409">
    <property type="entry name" value="Aldolase_II/adducin_N_sf"/>
</dbReference>
<dbReference type="InterPro" id="IPR001303">
    <property type="entry name" value="Aldolase_II/adducin_N"/>
</dbReference>
<sequence>MSFFSENQQALKDFVRMSQAVGARADYVQGGGGNTSVKFPDGKMAIKASGYKLSDIQENEAYAVLDAAALREFYNAHEASEFEDVEKAGSDRAKELIVAIDGLKALRPSVEAGFHSILDTFVAHSHSVYANLAACSANAREIVAEIAKDAPYAIGFVPYTNPGAKLTFSIRDEIRAVERATGKKPSVIFMQNHGVIATHAGADECVRIHDDINARVKAYFNAKDYPKIELNGNFSATKGLKERLASGRFGEEELLKNPLYPDQMVFFADTLFLTDEAPAPGKASLKSDGTVEYNMDAGKAVVIEETLAAIVYIIDGIEARGFTVSTMSSAAQQFISGWESEKYRKSLVR</sequence>
<evidence type="ECO:0000313" key="3">
    <source>
        <dbReference type="Proteomes" id="UP000824140"/>
    </source>
</evidence>